<dbReference type="InterPro" id="IPR010737">
    <property type="entry name" value="4-carb_acid_sugar_kinase_N"/>
</dbReference>
<dbReference type="EMBL" id="CP081864">
    <property type="protein sequence ID" value="QZN95038.1"/>
    <property type="molecule type" value="Genomic_DNA"/>
</dbReference>
<dbReference type="InterPro" id="IPR042213">
    <property type="entry name" value="NBD_C_sf"/>
</dbReference>
<keyword evidence="3" id="KW-0547">Nucleotide-binding</keyword>
<dbReference type="InterPro" id="IPR031475">
    <property type="entry name" value="NBD_C"/>
</dbReference>
<dbReference type="Pfam" id="PF17042">
    <property type="entry name" value="NBD_C"/>
    <property type="match status" value="1"/>
</dbReference>
<comment type="similarity">
    <text evidence="1">Belongs to the four-carbon acid sugar kinase family.</text>
</comment>
<evidence type="ECO:0000256" key="2">
    <source>
        <dbReference type="ARBA" id="ARBA00022679"/>
    </source>
</evidence>
<sequence>MPQRQDVSLEFTAPQVLVVADDFTGANDAGVGLALQQAQVNVILELDALTTGALHEVTVINTDSRAQAAQDAALRVVHAVTRWREAGGNGWVFKKIDSTLRGNLGAEIAAALTASGAEMALISPAVPALGRITRDGNVWVNGTLLTETEFASDPKTPVRSAEIAERIAEQSALTTATLTVSENNHFALAETLLHLREAGIKGVIIYAETPQTLALIVAAAQTLPVKPLLVGAAGLSEALAQALRFTPPPRPALLAVVGSMSEMTQKQIAAVSALSQVMLLDVDIRPLLTPAGTTLAQDTARTAAAALLAGRHCLIRTCRDEQQRHEIAQLCQQHGLSRQQLGERISDFLGEMARCTVTLCRPAGLYLSGGDVAIAVAAALGATGFHIKGQLASCVPWGRFIDSIVGDIPVMTKAGGFGDEATLHHVLRFIEERVSE</sequence>
<evidence type="ECO:0000256" key="4">
    <source>
        <dbReference type="ARBA" id="ARBA00022777"/>
    </source>
</evidence>
<protein>
    <submittedName>
        <fullName evidence="9">Four-carbon acid sugar kinase family protein</fullName>
    </submittedName>
</protein>
<evidence type="ECO:0000256" key="5">
    <source>
        <dbReference type="ARBA" id="ARBA00022840"/>
    </source>
</evidence>
<reference evidence="9 10" key="1">
    <citation type="submission" date="2021-08" db="EMBL/GenBank/DDBJ databases">
        <title>Culture and genomic analysis of Symbiopectobacterium purcellii sp. nov. gen. nov., isolated from the leafhopper Empoasca decipiens.</title>
        <authorList>
            <person name="Nadal-Jimenez P."/>
            <person name="Siozios S."/>
            <person name="Halliday N."/>
            <person name="Camara M."/>
            <person name="Hurst G.D.D."/>
        </authorList>
    </citation>
    <scope>NUCLEOTIDE SEQUENCE [LARGE SCALE GENOMIC DNA]</scope>
    <source>
        <strain evidence="9 10">SyEd1</strain>
    </source>
</reference>
<dbReference type="InterPro" id="IPR037051">
    <property type="entry name" value="4-carb_acid_sugar_kinase_N_sf"/>
</dbReference>
<dbReference type="Gene3D" id="3.40.980.20">
    <property type="entry name" value="Four-carbon acid sugar kinase, nucleotide binding domain"/>
    <property type="match status" value="1"/>
</dbReference>
<evidence type="ECO:0000313" key="9">
    <source>
        <dbReference type="EMBL" id="QZN95038.1"/>
    </source>
</evidence>
<dbReference type="NCBIfam" id="NF047819">
    <property type="entry name" value="ThrnKinDtnkGamma"/>
    <property type="match status" value="1"/>
</dbReference>
<evidence type="ECO:0000259" key="7">
    <source>
        <dbReference type="Pfam" id="PF07005"/>
    </source>
</evidence>
<keyword evidence="2" id="KW-0808">Transferase</keyword>
<evidence type="ECO:0000256" key="1">
    <source>
        <dbReference type="ARBA" id="ARBA00005715"/>
    </source>
</evidence>
<organism evidence="9 10">
    <name type="scientific">Symbiopectobacterium purcellii</name>
    <dbReference type="NCBI Taxonomy" id="2871826"/>
    <lineage>
        <taxon>Bacteria</taxon>
        <taxon>Pseudomonadati</taxon>
        <taxon>Pseudomonadota</taxon>
        <taxon>Gammaproteobacteria</taxon>
        <taxon>Enterobacterales</taxon>
        <taxon>Enterobacteriaceae</taxon>
    </lineage>
</organism>
<dbReference type="Proteomes" id="UP000825886">
    <property type="component" value="Chromosome"/>
</dbReference>
<feature type="domain" description="Four-carbon acid sugar kinase N-terminal" evidence="7">
    <location>
        <begin position="17"/>
        <end position="239"/>
    </location>
</feature>
<keyword evidence="10" id="KW-1185">Reference proteome</keyword>
<evidence type="ECO:0000256" key="6">
    <source>
        <dbReference type="ARBA" id="ARBA00023277"/>
    </source>
</evidence>
<evidence type="ECO:0000259" key="8">
    <source>
        <dbReference type="Pfam" id="PF17042"/>
    </source>
</evidence>
<keyword evidence="4 9" id="KW-0418">Kinase</keyword>
<keyword evidence="6" id="KW-0119">Carbohydrate metabolism</keyword>
<dbReference type="Pfam" id="PF07005">
    <property type="entry name" value="SBD_N"/>
    <property type="match status" value="1"/>
</dbReference>
<keyword evidence="5" id="KW-0067">ATP-binding</keyword>
<dbReference type="GO" id="GO:0016301">
    <property type="term" value="F:kinase activity"/>
    <property type="evidence" value="ECO:0007669"/>
    <property type="project" value="UniProtKB-KW"/>
</dbReference>
<dbReference type="Gene3D" id="3.40.50.10840">
    <property type="entry name" value="Putative sugar-binding, N-terminal domain"/>
    <property type="match status" value="1"/>
</dbReference>
<dbReference type="RefSeq" id="WP_222158149.1">
    <property type="nucleotide sequence ID" value="NZ_CP081864.1"/>
</dbReference>
<evidence type="ECO:0000313" key="10">
    <source>
        <dbReference type="Proteomes" id="UP000825886"/>
    </source>
</evidence>
<evidence type="ECO:0000256" key="3">
    <source>
        <dbReference type="ARBA" id="ARBA00022741"/>
    </source>
</evidence>
<gene>
    <name evidence="9" type="ORF">K6K13_17680</name>
</gene>
<proteinExistence type="inferred from homology"/>
<dbReference type="SUPFAM" id="SSF142764">
    <property type="entry name" value="YgbK-like"/>
    <property type="match status" value="1"/>
</dbReference>
<name>A0ABX9AIN3_9ENTR</name>
<accession>A0ABX9AIN3</accession>
<feature type="domain" description="Four-carbon acid sugar kinase nucleotide binding" evidence="8">
    <location>
        <begin position="254"/>
        <end position="423"/>
    </location>
</feature>